<gene>
    <name evidence="8" type="ORF">OBRU01_12712</name>
</gene>
<accession>A0A0L7L7B2</accession>
<evidence type="ECO:0000313" key="9">
    <source>
        <dbReference type="Proteomes" id="UP000037510"/>
    </source>
</evidence>
<dbReference type="PANTHER" id="PTHR47165">
    <property type="entry name" value="OS03G0429900 PROTEIN"/>
    <property type="match status" value="1"/>
</dbReference>
<organism evidence="8 9">
    <name type="scientific">Operophtera brumata</name>
    <name type="common">Winter moth</name>
    <name type="synonym">Phalaena brumata</name>
    <dbReference type="NCBI Taxonomy" id="104452"/>
    <lineage>
        <taxon>Eukaryota</taxon>
        <taxon>Metazoa</taxon>
        <taxon>Ecdysozoa</taxon>
        <taxon>Arthropoda</taxon>
        <taxon>Hexapoda</taxon>
        <taxon>Insecta</taxon>
        <taxon>Pterygota</taxon>
        <taxon>Neoptera</taxon>
        <taxon>Endopterygota</taxon>
        <taxon>Lepidoptera</taxon>
        <taxon>Glossata</taxon>
        <taxon>Ditrysia</taxon>
        <taxon>Geometroidea</taxon>
        <taxon>Geometridae</taxon>
        <taxon>Larentiinae</taxon>
        <taxon>Operophtera</taxon>
    </lineage>
</organism>
<dbReference type="Pfam" id="PF01336">
    <property type="entry name" value="tRNA_anti-codon"/>
    <property type="match status" value="1"/>
</dbReference>
<proteinExistence type="inferred from homology"/>
<evidence type="ECO:0000259" key="7">
    <source>
        <dbReference type="Pfam" id="PF16900"/>
    </source>
</evidence>
<dbReference type="Pfam" id="PF16900">
    <property type="entry name" value="REPA_OB_2"/>
    <property type="match status" value="1"/>
</dbReference>
<keyword evidence="9" id="KW-1185">Reference proteome</keyword>
<evidence type="ECO:0000256" key="4">
    <source>
        <dbReference type="ARBA" id="ARBA00022833"/>
    </source>
</evidence>
<dbReference type="CDD" id="cd04474">
    <property type="entry name" value="RPA1_DBD_A"/>
    <property type="match status" value="1"/>
</dbReference>
<dbReference type="Proteomes" id="UP000037510">
    <property type="component" value="Unassembled WGS sequence"/>
</dbReference>
<dbReference type="SUPFAM" id="SSF50249">
    <property type="entry name" value="Nucleic acid-binding proteins"/>
    <property type="match status" value="2"/>
</dbReference>
<sequence>MTKSAIRSWSNAKGEGKLFSMDLCDESGEIRATAFRNECEKFYDMIQVDKVYYISRGQLKTANKQFSNLKNDYEMTFGSETVVAECTEDASSVPTIKYDFVAINEIGNKTPDSLLDVIGVCKGAADVQELTARSTGKLLKKREVTLVDSSGGAGSRLTEFNGSKSLSCLSSSMVRLNPDLPEAHKLRGWYDNGGADMELVNISANLLGVLTFMFVDNAVYKACPQEQCNKKLF</sequence>
<dbReference type="InterPro" id="IPR031657">
    <property type="entry name" value="REPA_OB_2"/>
</dbReference>
<name>A0A0L7L7B2_OPEBR</name>
<comment type="similarity">
    <text evidence="1">Belongs to the replication factor A protein 1 family.</text>
</comment>
<feature type="domain" description="Replication protein A OB" evidence="7">
    <location>
        <begin position="103"/>
        <end position="151"/>
    </location>
</feature>
<dbReference type="Gene3D" id="2.40.50.140">
    <property type="entry name" value="Nucleic acid-binding proteins"/>
    <property type="match status" value="3"/>
</dbReference>
<feature type="domain" description="OB" evidence="6">
    <location>
        <begin position="12"/>
        <end position="75"/>
    </location>
</feature>
<keyword evidence="2" id="KW-0479">Metal-binding</keyword>
<dbReference type="PANTHER" id="PTHR47165:SF4">
    <property type="entry name" value="OS03G0429900 PROTEIN"/>
    <property type="match status" value="1"/>
</dbReference>
<keyword evidence="4" id="KW-0862">Zinc</keyword>
<dbReference type="CDD" id="cd04475">
    <property type="entry name" value="RPA1_DBD_B"/>
    <property type="match status" value="1"/>
</dbReference>
<evidence type="ECO:0000256" key="1">
    <source>
        <dbReference type="ARBA" id="ARBA00005690"/>
    </source>
</evidence>
<dbReference type="InterPro" id="IPR012340">
    <property type="entry name" value="NA-bd_OB-fold"/>
</dbReference>
<dbReference type="InterPro" id="IPR004365">
    <property type="entry name" value="NA-bd_OB_tRNA"/>
</dbReference>
<dbReference type="GO" id="GO:0008270">
    <property type="term" value="F:zinc ion binding"/>
    <property type="evidence" value="ECO:0007669"/>
    <property type="project" value="UniProtKB-KW"/>
</dbReference>
<evidence type="ECO:0000256" key="2">
    <source>
        <dbReference type="ARBA" id="ARBA00022723"/>
    </source>
</evidence>
<evidence type="ECO:0000256" key="5">
    <source>
        <dbReference type="ARBA" id="ARBA00023125"/>
    </source>
</evidence>
<keyword evidence="5" id="KW-0238">DNA-binding</keyword>
<evidence type="ECO:0000256" key="3">
    <source>
        <dbReference type="ARBA" id="ARBA00022771"/>
    </source>
</evidence>
<dbReference type="STRING" id="104452.A0A0L7L7B2"/>
<protein>
    <submittedName>
        <fullName evidence="8">Replication protein A1</fullName>
    </submittedName>
</protein>
<evidence type="ECO:0000313" key="8">
    <source>
        <dbReference type="EMBL" id="KOB71368.1"/>
    </source>
</evidence>
<dbReference type="FunFam" id="2.40.50.140:FF:000041">
    <property type="entry name" value="Replication protein A subunit"/>
    <property type="match status" value="1"/>
</dbReference>
<keyword evidence="3" id="KW-0863">Zinc-finger</keyword>
<dbReference type="EMBL" id="JTDY01002460">
    <property type="protein sequence ID" value="KOB71368.1"/>
    <property type="molecule type" value="Genomic_DNA"/>
</dbReference>
<dbReference type="GO" id="GO:0003677">
    <property type="term" value="F:DNA binding"/>
    <property type="evidence" value="ECO:0007669"/>
    <property type="project" value="UniProtKB-KW"/>
</dbReference>
<reference evidence="8 9" key="1">
    <citation type="journal article" date="2015" name="Genome Biol. Evol.">
        <title>The genome of winter moth (Operophtera brumata) provides a genomic perspective on sexual dimorphism and phenology.</title>
        <authorList>
            <person name="Derks M.F."/>
            <person name="Smit S."/>
            <person name="Salis L."/>
            <person name="Schijlen E."/>
            <person name="Bossers A."/>
            <person name="Mateman C."/>
            <person name="Pijl A.S."/>
            <person name="de Ridder D."/>
            <person name="Groenen M.A."/>
            <person name="Visser M.E."/>
            <person name="Megens H.J."/>
        </authorList>
    </citation>
    <scope>NUCLEOTIDE SEQUENCE [LARGE SCALE GENOMIC DNA]</scope>
    <source>
        <strain evidence="8">WM2013NL</strain>
        <tissue evidence="8">Head and thorax</tissue>
    </source>
</reference>
<dbReference type="AlphaFoldDB" id="A0A0L7L7B2"/>
<evidence type="ECO:0000259" key="6">
    <source>
        <dbReference type="Pfam" id="PF01336"/>
    </source>
</evidence>
<comment type="caution">
    <text evidence="8">The sequence shown here is derived from an EMBL/GenBank/DDBJ whole genome shotgun (WGS) entry which is preliminary data.</text>
</comment>